<keyword evidence="1" id="KW-0812">Transmembrane</keyword>
<reference evidence="2 3" key="1">
    <citation type="submission" date="2017-06" db="EMBL/GenBank/DDBJ databases">
        <title>Genome sequencing of cyanobaciteial culture collection at National Institute for Environmental Studies (NIES).</title>
        <authorList>
            <person name="Hirose Y."/>
            <person name="Shimura Y."/>
            <person name="Fujisawa T."/>
            <person name="Nakamura Y."/>
            <person name="Kawachi M."/>
        </authorList>
    </citation>
    <scope>NUCLEOTIDE SEQUENCE [LARGE SCALE GENOMIC DNA]</scope>
    <source>
        <strain evidence="2 3">NIES-267</strain>
    </source>
</reference>
<keyword evidence="1" id="KW-1133">Transmembrane helix</keyword>
<name>A0A1Z4LHN0_9CYAN</name>
<gene>
    <name evidence="2" type="ORF">NIES267_01990</name>
</gene>
<dbReference type="OrthoDB" id="1123313at2"/>
<feature type="transmembrane region" description="Helical" evidence="1">
    <location>
        <begin position="33"/>
        <end position="54"/>
    </location>
</feature>
<sequence>MKYIKIFLLSALFFGVWMGIIYSFQSGNSYTGSIYGLSAGIVFGLFNAGFSYFADQRLKKKGINTNNTNPRQSRKISVDGTVGEAIAVSEKAILSLNRAVIKEKDLTAGTIKAKTRITWKSFGEVIKISTQSLADGQTLIEIKNSPFIPTNVIDYGKGLENVETIVSYLKSELNGEVLVSN</sequence>
<dbReference type="AlphaFoldDB" id="A0A1Z4LHN0"/>
<organism evidence="2 3">
    <name type="scientific">Calothrix parasitica NIES-267</name>
    <dbReference type="NCBI Taxonomy" id="1973488"/>
    <lineage>
        <taxon>Bacteria</taxon>
        <taxon>Bacillati</taxon>
        <taxon>Cyanobacteriota</taxon>
        <taxon>Cyanophyceae</taxon>
        <taxon>Nostocales</taxon>
        <taxon>Calotrichaceae</taxon>
        <taxon>Calothrix</taxon>
    </lineage>
</organism>
<dbReference type="EMBL" id="AP018227">
    <property type="protein sequence ID" value="BAY80742.1"/>
    <property type="molecule type" value="Genomic_DNA"/>
</dbReference>
<keyword evidence="3" id="KW-1185">Reference proteome</keyword>
<accession>A0A1Z4LHN0</accession>
<evidence type="ECO:0000256" key="1">
    <source>
        <dbReference type="SAM" id="Phobius"/>
    </source>
</evidence>
<evidence type="ECO:0000313" key="2">
    <source>
        <dbReference type="EMBL" id="BAY80742.1"/>
    </source>
</evidence>
<evidence type="ECO:0000313" key="3">
    <source>
        <dbReference type="Proteomes" id="UP000218418"/>
    </source>
</evidence>
<keyword evidence="1" id="KW-0472">Membrane</keyword>
<dbReference type="Proteomes" id="UP000218418">
    <property type="component" value="Chromosome"/>
</dbReference>
<proteinExistence type="predicted"/>
<protein>
    <submittedName>
        <fullName evidence="2">Uncharacterized protein</fullName>
    </submittedName>
</protein>